<dbReference type="PANTHER" id="PTHR34835">
    <property type="entry name" value="OS07G0283600 PROTEIN-RELATED"/>
    <property type="match status" value="1"/>
</dbReference>
<feature type="compositionally biased region" description="Basic and acidic residues" evidence="1">
    <location>
        <begin position="70"/>
        <end position="83"/>
    </location>
</feature>
<evidence type="ECO:0008006" key="5">
    <source>
        <dbReference type="Google" id="ProtNLM"/>
    </source>
</evidence>
<feature type="region of interest" description="Disordered" evidence="1">
    <location>
        <begin position="1"/>
        <end position="268"/>
    </location>
</feature>
<proteinExistence type="predicted"/>
<feature type="region of interest" description="Disordered" evidence="1">
    <location>
        <begin position="654"/>
        <end position="676"/>
    </location>
</feature>
<feature type="compositionally biased region" description="Basic residues" evidence="1">
    <location>
        <begin position="57"/>
        <end position="69"/>
    </location>
</feature>
<feature type="compositionally biased region" description="Polar residues" evidence="1">
    <location>
        <begin position="198"/>
        <end position="211"/>
    </location>
</feature>
<accession>A0AAV0DNS6</accession>
<dbReference type="AlphaFoldDB" id="A0AAV0DNS6"/>
<protein>
    <recommendedName>
        <fullName evidence="5">Ubiquitin-like protease family profile domain-containing protein</fullName>
    </recommendedName>
</protein>
<evidence type="ECO:0000313" key="3">
    <source>
        <dbReference type="EMBL" id="CAH9142041.1"/>
    </source>
</evidence>
<sequence>MDLVSEWNMLSNAHEEHESAEASEKNPPTKVVTEIPVLRKIPKRKALKSPKVSKALKQQKKVGVQKKRKASEEVLEVKQHTAADEDAVDGESFKQNEDPGQNTVQEKSDEQVHQDTVQEAEKYIEEYEHVEGVNEKENDDGTTADVNALEEVEQHTAAEKKQLLMQALIEEVGEQESGEKRRKSKTSKARKVEKSAMQVFSSKRITRSQTSEEGDNKEKEVAKTGNKSKVVAKRENKEKLKKKKEDDVEEDEDEETEKEGDDNLPKLWSRMSPRSLTEVITSLSEEQKEEVVDMGFGPILHLKIKQLPMQLAYWVVDRFDSRSVSLHLPKNEKLRVTEDAIHYTMGFPKGNLDVKRLIDTQGEKTAEMVADWRAQFSSDKGLVRTGELKDLLEKNKQAGGWFKKNFLVLLVTCLIEGKQNCFVNQSILKALDDESQIKNFNWCSYALQTLIESKDYWNKSRARQFPGPLLFLIVFYVDNMVFKGRKVDRGLPSIVGWTTQNLNKREKEEIESGGFGFGYIDEPNQGTLTIPNLIQNEENKKNEEECSEQADKDIMKEFASAAKHLADSIANFDEKFQEAAKVLPDDEKMKVLLGKVHGLFNTYSTEPQTTEKEIRMTPDDEFWTEEVLKAVEAIEKAQKKRNDRPTLIQYEKPSFTLLSQESNEHAGGQEDEEQRDEHVYAVAEHQEELDEQHNEAQVDNEEEVIINASEAIPVTELKEHDRIKASEKGKQACFEGEGQCGAHVEREKRQVMPGPALKSPYVIRITEMKAGTTTEEVKLAKFVFEENSDKSVVLYKDGNLIVSRKEMETLNIDSIVSPLLIDLWAMILNEFESLKSTQSRNRLIFTTTPCRVLEENQISAAATRNKRFIEATRIQFKRALPKVKNMDLFIFPAERNGSYYLMCFDMKYMKFLIIDNCDKEIAIGMKYLSQPTQLKSAVLKWLKEEKHQHADKVKNMKPEVVKMAWRNKKNKANDGVYLMRHMETFNGETDWDCGLEKEHEKHIQVLRLKYLHKMLTFQRNEVRMELMNKVKEM</sequence>
<reference evidence="2" key="1">
    <citation type="submission" date="2022-07" db="EMBL/GenBank/DDBJ databases">
        <authorList>
            <person name="Macas J."/>
            <person name="Novak P."/>
            <person name="Neumann P."/>
        </authorList>
    </citation>
    <scope>NUCLEOTIDE SEQUENCE</scope>
</reference>
<feature type="compositionally biased region" description="Basic and acidic residues" evidence="1">
    <location>
        <begin position="232"/>
        <end position="246"/>
    </location>
</feature>
<dbReference type="Gene3D" id="3.40.395.10">
    <property type="entry name" value="Adenoviral Proteinase, Chain A"/>
    <property type="match status" value="1"/>
</dbReference>
<evidence type="ECO:0000313" key="2">
    <source>
        <dbReference type="EMBL" id="CAH9105271.1"/>
    </source>
</evidence>
<feature type="compositionally biased region" description="Basic residues" evidence="1">
    <location>
        <begin position="180"/>
        <end position="191"/>
    </location>
</feature>
<dbReference type="EMBL" id="CAMAPF010001035">
    <property type="protein sequence ID" value="CAH9142041.1"/>
    <property type="molecule type" value="Genomic_DNA"/>
</dbReference>
<dbReference type="EMBL" id="CAMAPF010000130">
    <property type="protein sequence ID" value="CAH9105271.1"/>
    <property type="molecule type" value="Genomic_DNA"/>
</dbReference>
<evidence type="ECO:0000313" key="4">
    <source>
        <dbReference type="Proteomes" id="UP001152523"/>
    </source>
</evidence>
<feature type="compositionally biased region" description="Acidic residues" evidence="1">
    <location>
        <begin position="247"/>
        <end position="262"/>
    </location>
</feature>
<dbReference type="SUPFAM" id="SSF54001">
    <property type="entry name" value="Cysteine proteinases"/>
    <property type="match status" value="1"/>
</dbReference>
<keyword evidence="4" id="KW-1185">Reference proteome</keyword>
<organism evidence="2 4">
    <name type="scientific">Cuscuta epithymum</name>
    <dbReference type="NCBI Taxonomy" id="186058"/>
    <lineage>
        <taxon>Eukaryota</taxon>
        <taxon>Viridiplantae</taxon>
        <taxon>Streptophyta</taxon>
        <taxon>Embryophyta</taxon>
        <taxon>Tracheophyta</taxon>
        <taxon>Spermatophyta</taxon>
        <taxon>Magnoliopsida</taxon>
        <taxon>eudicotyledons</taxon>
        <taxon>Gunneridae</taxon>
        <taxon>Pentapetalae</taxon>
        <taxon>asterids</taxon>
        <taxon>lamiids</taxon>
        <taxon>Solanales</taxon>
        <taxon>Convolvulaceae</taxon>
        <taxon>Cuscuteae</taxon>
        <taxon>Cuscuta</taxon>
        <taxon>Cuscuta subgen. Cuscuta</taxon>
    </lineage>
</organism>
<dbReference type="Proteomes" id="UP001152523">
    <property type="component" value="Unassembled WGS sequence"/>
</dbReference>
<feature type="compositionally biased region" description="Basic and acidic residues" evidence="1">
    <location>
        <begin position="119"/>
        <end position="136"/>
    </location>
</feature>
<name>A0AAV0DNS6_9ASTE</name>
<feature type="compositionally biased region" description="Basic and acidic residues" evidence="1">
    <location>
        <begin position="152"/>
        <end position="162"/>
    </location>
</feature>
<evidence type="ECO:0000256" key="1">
    <source>
        <dbReference type="SAM" id="MobiDB-lite"/>
    </source>
</evidence>
<gene>
    <name evidence="2" type="ORF">CEPIT_LOCUS17139</name>
    <name evidence="3" type="ORF">CEPIT_LOCUS39597</name>
</gene>
<feature type="compositionally biased region" description="Basic and acidic residues" evidence="1">
    <location>
        <begin position="13"/>
        <end position="24"/>
    </location>
</feature>
<dbReference type="PANTHER" id="PTHR34835:SF90">
    <property type="entry name" value="AMINOTRANSFERASE-LIKE PLANT MOBILE DOMAIN-CONTAINING PROTEIN"/>
    <property type="match status" value="1"/>
</dbReference>
<comment type="caution">
    <text evidence="2">The sequence shown here is derived from an EMBL/GenBank/DDBJ whole genome shotgun (WGS) entry which is preliminary data.</text>
</comment>
<dbReference type="InterPro" id="IPR038765">
    <property type="entry name" value="Papain-like_cys_pep_sf"/>
</dbReference>